<evidence type="ECO:0000313" key="3">
    <source>
        <dbReference type="EMBL" id="SVA70837.1"/>
    </source>
</evidence>
<dbReference type="Pfam" id="PF13360">
    <property type="entry name" value="PQQ_2"/>
    <property type="match status" value="2"/>
</dbReference>
<sequence length="486" mass="53601">DGWNQFRGPNGSGVVPDSRPPIKIGDDPVAWKSLIPAGFSSPVLSKASIFLTGLEKGRLVTLALDKASGKLLWNRKAPKVPIEKVHEANGPATPSPLVDENHVYVYFGSYGLLCYNHKGEEVWKKPIPTPRSMYGSSTSPIGYKDTVILVLDNDANLPKSRVSQSKVVAFKKVDGSMSWETPRPFHRSGWSTPIILNQGKTEELVVLGNGRLCGYDLPSGEEKWHVTGFSRETISMPTQGNGMVYASASKQGGAPDDHPDPQPFWDAVISFDGNGDKKLERKEMTGPFTFPFRPELPPGHPGYGMPLPKDKGQRKKRLDGMFRWMDKDKNGFWTEKEFISNISIGRGKPMLVAVRPGGRGNVTDTHVKWELNRGIPEIPSPIFHKDRIYMVRSGGVLTAVNAITGKIIYRDRLGGLGHYRASPIIAGNHIFLASEEGVISVVKAGNKMEIVSQYELGEPIMVTPALDSDTLYVRGEKNLWAFRAKD</sequence>
<feature type="region of interest" description="Disordered" evidence="1">
    <location>
        <begin position="1"/>
        <end position="21"/>
    </location>
</feature>
<feature type="non-terminal residue" evidence="3">
    <location>
        <position position="1"/>
    </location>
</feature>
<feature type="domain" description="Pyrrolo-quinoline quinone repeat" evidence="2">
    <location>
        <begin position="362"/>
        <end position="486"/>
    </location>
</feature>
<dbReference type="PANTHER" id="PTHR34512">
    <property type="entry name" value="CELL SURFACE PROTEIN"/>
    <property type="match status" value="1"/>
</dbReference>
<evidence type="ECO:0000256" key="1">
    <source>
        <dbReference type="SAM" id="MobiDB-lite"/>
    </source>
</evidence>
<dbReference type="SUPFAM" id="SSF50998">
    <property type="entry name" value="Quinoprotein alcohol dehydrogenase-like"/>
    <property type="match status" value="2"/>
</dbReference>
<dbReference type="SUPFAM" id="SSF47473">
    <property type="entry name" value="EF-hand"/>
    <property type="match status" value="1"/>
</dbReference>
<proteinExistence type="predicted"/>
<dbReference type="InterPro" id="IPR011992">
    <property type="entry name" value="EF-hand-dom_pair"/>
</dbReference>
<dbReference type="InterPro" id="IPR011047">
    <property type="entry name" value="Quinoprotein_ADH-like_sf"/>
</dbReference>
<dbReference type="InterPro" id="IPR015943">
    <property type="entry name" value="WD40/YVTN_repeat-like_dom_sf"/>
</dbReference>
<dbReference type="AlphaFoldDB" id="A0A381Y342"/>
<evidence type="ECO:0000259" key="2">
    <source>
        <dbReference type="Pfam" id="PF13360"/>
    </source>
</evidence>
<feature type="region of interest" description="Disordered" evidence="1">
    <location>
        <begin position="289"/>
        <end position="313"/>
    </location>
</feature>
<gene>
    <name evidence="3" type="ORF">METZ01_LOCUS123691</name>
</gene>
<dbReference type="EMBL" id="UINC01017158">
    <property type="protein sequence ID" value="SVA70837.1"/>
    <property type="molecule type" value="Genomic_DNA"/>
</dbReference>
<dbReference type="InterPro" id="IPR002372">
    <property type="entry name" value="PQQ_rpt_dom"/>
</dbReference>
<dbReference type="PANTHER" id="PTHR34512:SF30">
    <property type="entry name" value="OUTER MEMBRANE PROTEIN ASSEMBLY FACTOR BAMB"/>
    <property type="match status" value="1"/>
</dbReference>
<organism evidence="3">
    <name type="scientific">marine metagenome</name>
    <dbReference type="NCBI Taxonomy" id="408172"/>
    <lineage>
        <taxon>unclassified sequences</taxon>
        <taxon>metagenomes</taxon>
        <taxon>ecological metagenomes</taxon>
    </lineage>
</organism>
<accession>A0A381Y342</accession>
<dbReference type="Gene3D" id="2.130.10.10">
    <property type="entry name" value="YVTN repeat-like/Quinoprotein amine dehydrogenase"/>
    <property type="match status" value="2"/>
</dbReference>
<name>A0A381Y342_9ZZZZ</name>
<feature type="domain" description="Pyrrolo-quinoline quinone repeat" evidence="2">
    <location>
        <begin position="31"/>
        <end position="183"/>
    </location>
</feature>
<reference evidence="3" key="1">
    <citation type="submission" date="2018-05" db="EMBL/GenBank/DDBJ databases">
        <authorList>
            <person name="Lanie J.A."/>
            <person name="Ng W.-L."/>
            <person name="Kazmierczak K.M."/>
            <person name="Andrzejewski T.M."/>
            <person name="Davidsen T.M."/>
            <person name="Wayne K.J."/>
            <person name="Tettelin H."/>
            <person name="Glass J.I."/>
            <person name="Rusch D."/>
            <person name="Podicherti R."/>
            <person name="Tsui H.-C.T."/>
            <person name="Winkler M.E."/>
        </authorList>
    </citation>
    <scope>NUCLEOTIDE SEQUENCE</scope>
</reference>
<protein>
    <recommendedName>
        <fullName evidence="2">Pyrrolo-quinoline quinone repeat domain-containing protein</fullName>
    </recommendedName>
</protein>